<organism evidence="1 2">
    <name type="scientific">Furfurilactobacillus siliginis</name>
    <dbReference type="NCBI Taxonomy" id="348151"/>
    <lineage>
        <taxon>Bacteria</taxon>
        <taxon>Bacillati</taxon>
        <taxon>Bacillota</taxon>
        <taxon>Bacilli</taxon>
        <taxon>Lactobacillales</taxon>
        <taxon>Lactobacillaceae</taxon>
        <taxon>Furfurilactobacillus</taxon>
    </lineage>
</organism>
<dbReference type="Proteomes" id="UP000321429">
    <property type="component" value="Unassembled WGS sequence"/>
</dbReference>
<evidence type="ECO:0000313" key="1">
    <source>
        <dbReference type="EMBL" id="GEK27915.1"/>
    </source>
</evidence>
<dbReference type="AlphaFoldDB" id="A0A510VSF7"/>
<name>A0A510VSF7_9LACO</name>
<evidence type="ECO:0000313" key="2">
    <source>
        <dbReference type="Proteomes" id="UP000321429"/>
    </source>
</evidence>
<gene>
    <name evidence="1" type="ORF">LSI01_02260</name>
</gene>
<proteinExistence type="predicted"/>
<comment type="caution">
    <text evidence="1">The sequence shown here is derived from an EMBL/GenBank/DDBJ whole genome shotgun (WGS) entry which is preliminary data.</text>
</comment>
<dbReference type="EMBL" id="BJUD01000002">
    <property type="protein sequence ID" value="GEK27915.1"/>
    <property type="molecule type" value="Genomic_DNA"/>
</dbReference>
<reference evidence="1 2" key="1">
    <citation type="submission" date="2019-07" db="EMBL/GenBank/DDBJ databases">
        <title>Whole genome shotgun sequence of Lactobacillus siliginis NBRC 101315.</title>
        <authorList>
            <person name="Hosoyama A."/>
            <person name="Uohara A."/>
            <person name="Ohji S."/>
            <person name="Ichikawa N."/>
        </authorList>
    </citation>
    <scope>NUCLEOTIDE SEQUENCE [LARGE SCALE GENOMIC DNA]</scope>
    <source>
        <strain evidence="1 2">NBRC 101315</strain>
    </source>
</reference>
<accession>A0A510VSF7</accession>
<protein>
    <submittedName>
        <fullName evidence="1">Uncharacterized protein</fullName>
    </submittedName>
</protein>
<sequence>METRCNTENEGLRRIRKARSGKVSHLVDGERSELANGLALEDTAPAT</sequence>